<dbReference type="EMBL" id="CAKAEH010001375">
    <property type="protein sequence ID" value="CAG9535413.1"/>
    <property type="molecule type" value="Genomic_DNA"/>
</dbReference>
<keyword evidence="4" id="KW-0812">Transmembrane</keyword>
<keyword evidence="2" id="KW-0193">Cuticle</keyword>
<dbReference type="Proteomes" id="UP000746747">
    <property type="component" value="Unassembled WGS sequence"/>
</dbReference>
<dbReference type="PROSITE" id="PS51034">
    <property type="entry name" value="ZP_2"/>
    <property type="match status" value="1"/>
</dbReference>
<evidence type="ECO:0000313" key="10">
    <source>
        <dbReference type="EMBL" id="CAG9535413.1"/>
    </source>
</evidence>
<dbReference type="PANTHER" id="PTHR22907:SF23">
    <property type="entry name" value="ZP DOMAIN-CONTAINING PROTEIN"/>
    <property type="match status" value="1"/>
</dbReference>
<dbReference type="SMART" id="SM00241">
    <property type="entry name" value="ZP"/>
    <property type="match status" value="1"/>
</dbReference>
<comment type="subcellular location">
    <subcellularLocation>
        <location evidence="1">Cell membrane</location>
        <topology evidence="1">Single-pass type I membrane protein</topology>
    </subcellularLocation>
</comment>
<accession>A0A8J2MP49</accession>
<evidence type="ECO:0000256" key="3">
    <source>
        <dbReference type="ARBA" id="ARBA00022475"/>
    </source>
</evidence>
<proteinExistence type="predicted"/>
<feature type="domain" description="ZP" evidence="9">
    <location>
        <begin position="36"/>
        <end position="269"/>
    </location>
</feature>
<keyword evidence="5 8" id="KW-0732">Signal</keyword>
<keyword evidence="7" id="KW-0472">Membrane</keyword>
<dbReference type="AlphaFoldDB" id="A0A8J2MP49"/>
<evidence type="ECO:0000256" key="6">
    <source>
        <dbReference type="ARBA" id="ARBA00022989"/>
    </source>
</evidence>
<dbReference type="Pfam" id="PF25301">
    <property type="entry name" value="CUT_C"/>
    <property type="match status" value="1"/>
</dbReference>
<evidence type="ECO:0000256" key="8">
    <source>
        <dbReference type="SAM" id="SignalP"/>
    </source>
</evidence>
<evidence type="ECO:0000313" key="11">
    <source>
        <dbReference type="Proteomes" id="UP000746747"/>
    </source>
</evidence>
<evidence type="ECO:0000256" key="2">
    <source>
        <dbReference type="ARBA" id="ARBA00022460"/>
    </source>
</evidence>
<keyword evidence="3" id="KW-1003">Cell membrane</keyword>
<protein>
    <recommendedName>
        <fullName evidence="9">ZP domain-containing protein</fullName>
    </recommendedName>
</protein>
<dbReference type="InterPro" id="IPR056953">
    <property type="entry name" value="CUT_N"/>
</dbReference>
<evidence type="ECO:0000256" key="7">
    <source>
        <dbReference type="ARBA" id="ARBA00023136"/>
    </source>
</evidence>
<dbReference type="InterPro" id="IPR057475">
    <property type="entry name" value="CUT_C"/>
</dbReference>
<evidence type="ECO:0000256" key="4">
    <source>
        <dbReference type="ARBA" id="ARBA00022692"/>
    </source>
</evidence>
<reference evidence="10" key="1">
    <citation type="submission" date="2021-09" db="EMBL/GenBank/DDBJ databases">
        <authorList>
            <consortium name="Pathogen Informatics"/>
        </authorList>
    </citation>
    <scope>NUCLEOTIDE SEQUENCE</scope>
</reference>
<evidence type="ECO:0000256" key="5">
    <source>
        <dbReference type="ARBA" id="ARBA00022729"/>
    </source>
</evidence>
<feature type="chain" id="PRO_5035286811" description="ZP domain-containing protein" evidence="8">
    <location>
        <begin position="21"/>
        <end position="532"/>
    </location>
</feature>
<feature type="signal peptide" evidence="8">
    <location>
        <begin position="1"/>
        <end position="20"/>
    </location>
</feature>
<evidence type="ECO:0000259" key="9">
    <source>
        <dbReference type="PROSITE" id="PS51034"/>
    </source>
</evidence>
<keyword evidence="6" id="KW-1133">Transmembrane helix</keyword>
<dbReference type="InterPro" id="IPR051962">
    <property type="entry name" value="Cuticlin"/>
</dbReference>
<dbReference type="PANTHER" id="PTHR22907">
    <property type="entry name" value="GH04558P"/>
    <property type="match status" value="1"/>
</dbReference>
<dbReference type="GO" id="GO:0005886">
    <property type="term" value="C:plasma membrane"/>
    <property type="evidence" value="ECO:0007669"/>
    <property type="project" value="UniProtKB-SubCell"/>
</dbReference>
<name>A0A8J2MP49_9BILA</name>
<dbReference type="GO" id="GO:0042302">
    <property type="term" value="F:structural constituent of cuticle"/>
    <property type="evidence" value="ECO:0007669"/>
    <property type="project" value="UniProtKB-KW"/>
</dbReference>
<organism evidence="10 11">
    <name type="scientific">Cercopithifilaria johnstoni</name>
    <dbReference type="NCBI Taxonomy" id="2874296"/>
    <lineage>
        <taxon>Eukaryota</taxon>
        <taxon>Metazoa</taxon>
        <taxon>Ecdysozoa</taxon>
        <taxon>Nematoda</taxon>
        <taxon>Chromadorea</taxon>
        <taxon>Rhabditida</taxon>
        <taxon>Spirurina</taxon>
        <taxon>Spiruromorpha</taxon>
        <taxon>Filarioidea</taxon>
        <taxon>Onchocercidae</taxon>
        <taxon>Cercopithifilaria</taxon>
    </lineage>
</organism>
<comment type="caution">
    <text evidence="10">The sequence shown here is derived from an EMBL/GenBank/DDBJ whole genome shotgun (WGS) entry which is preliminary data.</text>
</comment>
<dbReference type="InterPro" id="IPR001507">
    <property type="entry name" value="ZP_dom"/>
</dbReference>
<keyword evidence="11" id="KW-1185">Reference proteome</keyword>
<sequence length="532" mass="58976">MLTTLFVSLIVSLIVTSIRATASVFNNTIQDQPEVECGQGTIAVRVRTASQMPSYIFAKGHFHKDGCYFKQTDHATFHFEQCNVNRKREVNPRGMAYSFTVIVQLHPLFITKVDRAYNVRCFYMEENKEVDAELQVSDLTTSMLESGHAMPQCSYTLHRDSPNGPVLRYGRVGDIVFHVWDCPSDVYAMLIHSCYILDGQGGEHQVINENGCSTDNFIIQELIYSNGLTHSFAGASVVNLPDRESIYFSCQVKLCFKKGDYCTNVTPPRCDDQILITTDSKDEEEQHIEDELQNDQLLYTTVGPFAISNTVRIVQTAEPDIIIPSTSRNSSEFEVSPSISSFTDRVTATIKLTNESIAKSSQIYINEISKDEKFSVNYKQQNDGNIEFTNEIEGSGENENLLSVTNDQSLTTADIILTKTGTSNKFSEITETTIATATTTTAAATTTATTTAAVAAATTTTTTTTTTRTTMTTSAATTTTGIEIIGELNSTRGRRTIPENNYNIVDLDVTTSQLKILEEGFGKYCFLRNIFH</sequence>
<dbReference type="OrthoDB" id="6139674at2759"/>
<dbReference type="Pfam" id="PF25057">
    <property type="entry name" value="CUT_N"/>
    <property type="match status" value="1"/>
</dbReference>
<gene>
    <name evidence="10" type="ORF">CJOHNSTONI_LOCUS5444</name>
</gene>
<evidence type="ECO:0000256" key="1">
    <source>
        <dbReference type="ARBA" id="ARBA00004251"/>
    </source>
</evidence>